<proteinExistence type="predicted"/>
<sequence>MVARTNSVDSASKLMPSRAVPANRLRKVADSHGEELVGRQEVEGLTFVHGRLAGHNSRMGSVGKKFNAQEPRSALPRPGHKATSYCTNTRPPRHVVLGLGYLLAPMQARNHACVHMKFTSTLHCKAHVCVERVRGGRLHTEPASRACTSSFPMQPFCSLKLT</sequence>
<protein>
    <submittedName>
        <fullName evidence="2">Uncharacterized protein</fullName>
    </submittedName>
</protein>
<evidence type="ECO:0000256" key="1">
    <source>
        <dbReference type="SAM" id="MobiDB-lite"/>
    </source>
</evidence>
<evidence type="ECO:0000313" key="2">
    <source>
        <dbReference type="EMBL" id="KXJ88030.1"/>
    </source>
</evidence>
<dbReference type="Proteomes" id="UP000070501">
    <property type="component" value="Unassembled WGS sequence"/>
</dbReference>
<dbReference type="InParanoid" id="A0A136ISU3"/>
<keyword evidence="3" id="KW-1185">Reference proteome</keyword>
<name>A0A136ISU3_9PEZI</name>
<dbReference type="EMBL" id="KQ964260">
    <property type="protein sequence ID" value="KXJ88030.1"/>
    <property type="molecule type" value="Genomic_DNA"/>
</dbReference>
<gene>
    <name evidence="2" type="ORF">Micbo1qcDRAFT_178667</name>
</gene>
<dbReference type="AlphaFoldDB" id="A0A136ISU3"/>
<evidence type="ECO:0000313" key="3">
    <source>
        <dbReference type="Proteomes" id="UP000070501"/>
    </source>
</evidence>
<accession>A0A136ISU3</accession>
<reference evidence="2 3" key="1">
    <citation type="submission" date="2016-02" db="EMBL/GenBank/DDBJ databases">
        <title>Draft genome sequence of Microdochium bolleyi, a fungal endophyte of beachgrass.</title>
        <authorList>
            <consortium name="DOE Joint Genome Institute"/>
            <person name="David A.S."/>
            <person name="May G."/>
            <person name="Haridas S."/>
            <person name="Lim J."/>
            <person name="Wang M."/>
            <person name="Labutti K."/>
            <person name="Lipzen A."/>
            <person name="Barry K."/>
            <person name="Grigoriev I.V."/>
        </authorList>
    </citation>
    <scope>NUCLEOTIDE SEQUENCE [LARGE SCALE GENOMIC DNA]</scope>
    <source>
        <strain evidence="2 3">J235TASD1</strain>
    </source>
</reference>
<feature type="region of interest" description="Disordered" evidence="1">
    <location>
        <begin position="68"/>
        <end position="87"/>
    </location>
</feature>
<organism evidence="2 3">
    <name type="scientific">Microdochium bolleyi</name>
    <dbReference type="NCBI Taxonomy" id="196109"/>
    <lineage>
        <taxon>Eukaryota</taxon>
        <taxon>Fungi</taxon>
        <taxon>Dikarya</taxon>
        <taxon>Ascomycota</taxon>
        <taxon>Pezizomycotina</taxon>
        <taxon>Sordariomycetes</taxon>
        <taxon>Xylariomycetidae</taxon>
        <taxon>Xylariales</taxon>
        <taxon>Microdochiaceae</taxon>
        <taxon>Microdochium</taxon>
    </lineage>
</organism>